<comment type="caution">
    <text evidence="7">The sequence shown here is derived from an EMBL/GenBank/DDBJ whole genome shotgun (WGS) entry which is preliminary data.</text>
</comment>
<dbReference type="RefSeq" id="WP_345715160.1">
    <property type="nucleotide sequence ID" value="NZ_BAABFP010000002.1"/>
</dbReference>
<comment type="similarity">
    <text evidence="2">Belongs to the oxidase-dependent Fe transporter (OFeT) (TC 9.A.10.1) family.</text>
</comment>
<evidence type="ECO:0000256" key="1">
    <source>
        <dbReference type="ARBA" id="ARBA00004141"/>
    </source>
</evidence>
<comment type="subcellular location">
    <subcellularLocation>
        <location evidence="1">Membrane</location>
        <topology evidence="1">Multi-pass membrane protein</topology>
    </subcellularLocation>
</comment>
<dbReference type="Proteomes" id="UP001596189">
    <property type="component" value="Unassembled WGS sequence"/>
</dbReference>
<dbReference type="PANTHER" id="PTHR31632">
    <property type="entry name" value="IRON TRANSPORTER FTH1"/>
    <property type="match status" value="1"/>
</dbReference>
<evidence type="ECO:0000256" key="3">
    <source>
        <dbReference type="ARBA" id="ARBA00022692"/>
    </source>
</evidence>
<name>A0ABW1JFL6_9ACTN</name>
<feature type="transmembrane region" description="Helical" evidence="6">
    <location>
        <begin position="146"/>
        <end position="167"/>
    </location>
</feature>
<keyword evidence="3 6" id="KW-0812">Transmembrane</keyword>
<evidence type="ECO:0000313" key="8">
    <source>
        <dbReference type="Proteomes" id="UP001596189"/>
    </source>
</evidence>
<evidence type="ECO:0000313" key="7">
    <source>
        <dbReference type="EMBL" id="MFC6008147.1"/>
    </source>
</evidence>
<feature type="transmembrane region" description="Helical" evidence="6">
    <location>
        <begin position="71"/>
        <end position="89"/>
    </location>
</feature>
<dbReference type="NCBIfam" id="NF041756">
    <property type="entry name" value="EfeU"/>
    <property type="match status" value="1"/>
</dbReference>
<feature type="transmembrane region" description="Helical" evidence="6">
    <location>
        <begin position="38"/>
        <end position="59"/>
    </location>
</feature>
<gene>
    <name evidence="7" type="primary">efeU</name>
    <name evidence="7" type="ORF">ACFQDO_13510</name>
</gene>
<feature type="transmembrane region" description="Helical" evidence="6">
    <location>
        <begin position="179"/>
        <end position="199"/>
    </location>
</feature>
<reference evidence="8" key="1">
    <citation type="journal article" date="2019" name="Int. J. Syst. Evol. Microbiol.">
        <title>The Global Catalogue of Microorganisms (GCM) 10K type strain sequencing project: providing services to taxonomists for standard genome sequencing and annotation.</title>
        <authorList>
            <consortium name="The Broad Institute Genomics Platform"/>
            <consortium name="The Broad Institute Genome Sequencing Center for Infectious Disease"/>
            <person name="Wu L."/>
            <person name="Ma J."/>
        </authorList>
    </citation>
    <scope>NUCLEOTIDE SEQUENCE [LARGE SCALE GENOMIC DNA]</scope>
    <source>
        <strain evidence="8">KACC 14249</strain>
    </source>
</reference>
<organism evidence="7 8">
    <name type="scientific">Angustibacter luteus</name>
    <dbReference type="NCBI Taxonomy" id="658456"/>
    <lineage>
        <taxon>Bacteria</taxon>
        <taxon>Bacillati</taxon>
        <taxon>Actinomycetota</taxon>
        <taxon>Actinomycetes</taxon>
        <taxon>Kineosporiales</taxon>
        <taxon>Kineosporiaceae</taxon>
    </lineage>
</organism>
<evidence type="ECO:0000256" key="5">
    <source>
        <dbReference type="ARBA" id="ARBA00023136"/>
    </source>
</evidence>
<protein>
    <submittedName>
        <fullName evidence="7">Iron uptake transporter permease EfeU</fullName>
    </submittedName>
</protein>
<feature type="transmembrane region" description="Helical" evidence="6">
    <location>
        <begin position="6"/>
        <end position="26"/>
    </location>
</feature>
<accession>A0ABW1JFL6</accession>
<evidence type="ECO:0000256" key="4">
    <source>
        <dbReference type="ARBA" id="ARBA00022989"/>
    </source>
</evidence>
<proteinExistence type="inferred from homology"/>
<evidence type="ECO:0000256" key="2">
    <source>
        <dbReference type="ARBA" id="ARBA00008333"/>
    </source>
</evidence>
<feature type="transmembrane region" description="Helical" evidence="6">
    <location>
        <begin position="247"/>
        <end position="263"/>
    </location>
</feature>
<dbReference type="EMBL" id="JBHSRD010000004">
    <property type="protein sequence ID" value="MFC6008147.1"/>
    <property type="molecule type" value="Genomic_DNA"/>
</dbReference>
<feature type="transmembrane region" description="Helical" evidence="6">
    <location>
        <begin position="101"/>
        <end position="126"/>
    </location>
</feature>
<evidence type="ECO:0000256" key="6">
    <source>
        <dbReference type="SAM" id="Phobius"/>
    </source>
</evidence>
<dbReference type="Pfam" id="PF03239">
    <property type="entry name" value="FTR1"/>
    <property type="match status" value="1"/>
</dbReference>
<dbReference type="InterPro" id="IPR004923">
    <property type="entry name" value="FTR1/Fip1/EfeU"/>
</dbReference>
<sequence>MLPTFVIGLREGLEAALIVGIIAAFLAGQGRRDALRQVWIGVGTAIVICLGVGFGLNALERSLPQRQQEQLETVIGLIAVGMVTWMIFWMRKNARHLKKDLEGAAGAALANGSARALVLMAFLAVFREGFETAVFLLSVFQSSTNAVTASLGALLGILLASVLGYGIYRGGVRINLQRFFTVTGSVLVVVAGGLLMTAAHTAHEAGWLDIGQGTVADLTWLVTPGTAQAALITGVLGIQPQPTVAEVTVWVLYVVPMLFVVLWKPRRKPAAKPADEAVSKATA</sequence>
<keyword evidence="8" id="KW-1185">Reference proteome</keyword>
<keyword evidence="4 6" id="KW-1133">Transmembrane helix</keyword>
<dbReference type="PANTHER" id="PTHR31632:SF2">
    <property type="entry name" value="PLASMA MEMBRANE IRON PERMEASE"/>
    <property type="match status" value="1"/>
</dbReference>
<keyword evidence="5 6" id="KW-0472">Membrane</keyword>